<dbReference type="AlphaFoldDB" id="A0AAN1Q0W3"/>
<reference evidence="3 5" key="2">
    <citation type="submission" date="2021-01" db="EMBL/GenBank/DDBJ databases">
        <title>High-quality draft genome sequence data of six Lactiplantibacillus plantarum subsp. argentoratensis strains isolated from various Greek sourdoughs.</title>
        <authorList>
            <person name="Syrokou M.K."/>
            <person name="Paramithiotis S."/>
            <person name="Skandamis P.N."/>
            <person name="Drosinos E.H."/>
            <person name="Bosnea L."/>
            <person name="Mataragas M."/>
        </authorList>
    </citation>
    <scope>NUCLEOTIDE SEQUENCE [LARGE SCALE GENOMIC DNA]</scope>
    <source>
        <strain evidence="3 5">LQC 2520</strain>
    </source>
</reference>
<evidence type="ECO:0000313" key="2">
    <source>
        <dbReference type="EMBL" id="AYJ35659.1"/>
    </source>
</evidence>
<dbReference type="Pfam" id="PF01638">
    <property type="entry name" value="HxlR"/>
    <property type="match status" value="1"/>
</dbReference>
<dbReference type="KEGG" id="larg:LPA65_07690"/>
<name>A0AAN1Q0W3_9LACO</name>
<evidence type="ECO:0000313" key="4">
    <source>
        <dbReference type="Proteomes" id="UP000281644"/>
    </source>
</evidence>
<gene>
    <name evidence="3" type="ORF">JKL17_08180</name>
    <name evidence="2" type="ORF">LPA65_07690</name>
</gene>
<evidence type="ECO:0000313" key="3">
    <source>
        <dbReference type="EMBL" id="MBT1138105.1"/>
    </source>
</evidence>
<protein>
    <submittedName>
        <fullName evidence="3">Winged helix-turn-helix transcriptional regulator</fullName>
    </submittedName>
</protein>
<proteinExistence type="predicted"/>
<dbReference type="InterPro" id="IPR036388">
    <property type="entry name" value="WH-like_DNA-bd_sf"/>
</dbReference>
<accession>A0AAN1Q0W3</accession>
<dbReference type="Proteomes" id="UP000694640">
    <property type="component" value="Unassembled WGS sequence"/>
</dbReference>
<evidence type="ECO:0000259" key="1">
    <source>
        <dbReference type="PROSITE" id="PS51118"/>
    </source>
</evidence>
<dbReference type="SUPFAM" id="SSF46785">
    <property type="entry name" value="Winged helix' DNA-binding domain"/>
    <property type="match status" value="1"/>
</dbReference>
<keyword evidence="5" id="KW-1185">Reference proteome</keyword>
<dbReference type="Gene3D" id="1.10.10.10">
    <property type="entry name" value="Winged helix-like DNA-binding domain superfamily/Winged helix DNA-binding domain"/>
    <property type="match status" value="1"/>
</dbReference>
<dbReference type="InterPro" id="IPR002577">
    <property type="entry name" value="HTH_HxlR"/>
</dbReference>
<dbReference type="Proteomes" id="UP000281644">
    <property type="component" value="Chromosome"/>
</dbReference>
<evidence type="ECO:0000313" key="5">
    <source>
        <dbReference type="Proteomes" id="UP000694640"/>
    </source>
</evidence>
<organism evidence="2 4">
    <name type="scientific">Lactiplantibacillus argentoratensis</name>
    <dbReference type="NCBI Taxonomy" id="271881"/>
    <lineage>
        <taxon>Bacteria</taxon>
        <taxon>Bacillati</taxon>
        <taxon>Bacillota</taxon>
        <taxon>Bacilli</taxon>
        <taxon>Lactobacillales</taxon>
        <taxon>Lactobacillaceae</taxon>
        <taxon>Lactiplantibacillus</taxon>
    </lineage>
</organism>
<dbReference type="EMBL" id="CP032751">
    <property type="protein sequence ID" value="AYJ35659.1"/>
    <property type="molecule type" value="Genomic_DNA"/>
</dbReference>
<sequence>MKRRLPFTKDCNTVPVIPPKVEYHLSDIGESMRPIINSMADWGSDYLDNHPDKRKVIM</sequence>
<dbReference type="EMBL" id="JAEQMM010000003">
    <property type="protein sequence ID" value="MBT1138105.1"/>
    <property type="molecule type" value="Genomic_DNA"/>
</dbReference>
<dbReference type="PROSITE" id="PS51118">
    <property type="entry name" value="HTH_HXLR"/>
    <property type="match status" value="1"/>
</dbReference>
<dbReference type="InterPro" id="IPR036390">
    <property type="entry name" value="WH_DNA-bd_sf"/>
</dbReference>
<feature type="domain" description="HTH hxlR-type" evidence="1">
    <location>
        <begin position="1"/>
        <end position="51"/>
    </location>
</feature>
<dbReference type="RefSeq" id="WP_080392641.1">
    <property type="nucleotide sequence ID" value="NZ_BJZD01000005.1"/>
</dbReference>
<reference evidence="2 4" key="1">
    <citation type="submission" date="2018-10" db="EMBL/GenBank/DDBJ databases">
        <title>Genome sequencing of Lactobacillus species.</title>
        <authorList>
            <person name="Baek C."/>
            <person name="Yi H."/>
        </authorList>
    </citation>
    <scope>NUCLEOTIDE SEQUENCE [LARGE SCALE GENOMIC DNA]</scope>
    <source>
        <strain evidence="2 4">DSM 16365</strain>
    </source>
</reference>